<dbReference type="SMART" id="SM00283">
    <property type="entry name" value="MA"/>
    <property type="match status" value="1"/>
</dbReference>
<evidence type="ECO:0000256" key="8">
    <source>
        <dbReference type="SAM" id="Phobius"/>
    </source>
</evidence>
<dbReference type="Proteomes" id="UP000886251">
    <property type="component" value="Unassembled WGS sequence"/>
</dbReference>
<dbReference type="CDD" id="cd06225">
    <property type="entry name" value="HAMP"/>
    <property type="match status" value="1"/>
</dbReference>
<comment type="similarity">
    <text evidence="6">Belongs to the methyl-accepting chemotaxis (MCP) protein family.</text>
</comment>
<evidence type="ECO:0000256" key="5">
    <source>
        <dbReference type="ARBA" id="ARBA00023224"/>
    </source>
</evidence>
<dbReference type="SUPFAM" id="SSF58104">
    <property type="entry name" value="Methyl-accepting chemotaxis protein (MCP) signaling domain"/>
    <property type="match status" value="1"/>
</dbReference>
<evidence type="ECO:0000313" key="11">
    <source>
        <dbReference type="EMBL" id="HEB96059.1"/>
    </source>
</evidence>
<evidence type="ECO:0000256" key="6">
    <source>
        <dbReference type="ARBA" id="ARBA00029447"/>
    </source>
</evidence>
<dbReference type="GO" id="GO:0016020">
    <property type="term" value="C:membrane"/>
    <property type="evidence" value="ECO:0007669"/>
    <property type="project" value="UniProtKB-SubCell"/>
</dbReference>
<dbReference type="PANTHER" id="PTHR32089">
    <property type="entry name" value="METHYL-ACCEPTING CHEMOTAXIS PROTEIN MCPB"/>
    <property type="match status" value="1"/>
</dbReference>
<dbReference type="Gene3D" id="6.10.340.10">
    <property type="match status" value="1"/>
</dbReference>
<name>A0A831RNF4_9GAMM</name>
<dbReference type="GO" id="GO:0006935">
    <property type="term" value="P:chemotaxis"/>
    <property type="evidence" value="ECO:0007669"/>
    <property type="project" value="UniProtKB-ARBA"/>
</dbReference>
<dbReference type="PROSITE" id="PS50111">
    <property type="entry name" value="CHEMOTAXIS_TRANSDUC_2"/>
    <property type="match status" value="1"/>
</dbReference>
<dbReference type="InterPro" id="IPR025991">
    <property type="entry name" value="Chemoreceptor_zinc-bind_dom"/>
</dbReference>
<dbReference type="Pfam" id="PF00015">
    <property type="entry name" value="MCPsignal"/>
    <property type="match status" value="1"/>
</dbReference>
<dbReference type="AlphaFoldDB" id="A0A831RNF4"/>
<organism evidence="11 12">
    <name type="scientific">Sedimenticola thiotaurini</name>
    <dbReference type="NCBI Taxonomy" id="1543721"/>
    <lineage>
        <taxon>Bacteria</taxon>
        <taxon>Pseudomonadati</taxon>
        <taxon>Pseudomonadota</taxon>
        <taxon>Gammaproteobacteria</taxon>
        <taxon>Chromatiales</taxon>
        <taxon>Sedimenticolaceae</taxon>
        <taxon>Sedimenticola</taxon>
    </lineage>
</organism>
<keyword evidence="2 8" id="KW-0812">Transmembrane</keyword>
<feature type="domain" description="Methyl-accepting transducer" evidence="9">
    <location>
        <begin position="412"/>
        <end position="648"/>
    </location>
</feature>
<dbReference type="CDD" id="cd11386">
    <property type="entry name" value="MCP_signal"/>
    <property type="match status" value="1"/>
</dbReference>
<dbReference type="Gene3D" id="1.10.287.950">
    <property type="entry name" value="Methyl-accepting chemotaxis protein"/>
    <property type="match status" value="1"/>
</dbReference>
<protein>
    <submittedName>
        <fullName evidence="11">HAMP domain-containing protein</fullName>
    </submittedName>
</protein>
<feature type="transmembrane region" description="Helical" evidence="8">
    <location>
        <begin position="24"/>
        <end position="44"/>
    </location>
</feature>
<evidence type="ECO:0000259" key="10">
    <source>
        <dbReference type="PROSITE" id="PS50885"/>
    </source>
</evidence>
<evidence type="ECO:0000313" key="12">
    <source>
        <dbReference type="Proteomes" id="UP000886251"/>
    </source>
</evidence>
<keyword evidence="4 8" id="KW-0472">Membrane</keyword>
<comment type="subcellular location">
    <subcellularLocation>
        <location evidence="1">Membrane</location>
        <topology evidence="1">Multi-pass membrane protein</topology>
    </subcellularLocation>
</comment>
<evidence type="ECO:0000256" key="2">
    <source>
        <dbReference type="ARBA" id="ARBA00022692"/>
    </source>
</evidence>
<dbReference type="FunFam" id="1.10.287.950:FF:000001">
    <property type="entry name" value="Methyl-accepting chemotaxis sensory transducer"/>
    <property type="match status" value="1"/>
</dbReference>
<dbReference type="SMART" id="SM00304">
    <property type="entry name" value="HAMP"/>
    <property type="match status" value="2"/>
</dbReference>
<evidence type="ECO:0000256" key="4">
    <source>
        <dbReference type="ARBA" id="ARBA00023136"/>
    </source>
</evidence>
<dbReference type="GO" id="GO:0007165">
    <property type="term" value="P:signal transduction"/>
    <property type="evidence" value="ECO:0007669"/>
    <property type="project" value="UniProtKB-KW"/>
</dbReference>
<sequence>MPVNDRRERGLMVFIRSMQIRHRIWAGFGIVLLILVVLSGLTLLNMTRIKQQVAEVVDRHQPAVLLSHELALHVQRAVGSLGFFATTREQGDRAVYRRELQESVRLLQRLVGLDAVAEDPVSRETAEALSGELARLAVIGRRLEKATSGLASNFPGMAYANREVNPIARELSQLVSQMIMAEQEEEPDQRRRELLLEIEELRYVWSNVLNGVRGYLAFRTPESLADIDTYLQQVRKLIGRIAGYEDELTLDQADSLEQFGERLSVYRRNLEQLKVIHGGDRWRSDAWLLRSEAAPLVARIDQGITALGQRQNEMIGQVSAGLKEDADHTTLIVSGLMGGGLLLGILLSWLAGRTISRPLSRVAAAMEEIAQGDGDLSRRLEFRNRDEIGQLAASFNRFLDKIQDLVRHTAHATSEVISSVAQTTENNAVINRRLLGQRQEMEQVATSVHEMAATVRDVAGHASGAEQAAGEARGQAEKGLQVVEATRNSIHDLSTRVQEAATVVSGVGEEAAGIGTILDVIKGIAEQTNLLALNAAIEAARAGEQGRGFAVVADEVRSLANRTQASTVEIESMIGRLQQGTQQAVMVMESGQEQAVRNVQQAEEALDALRGITASVQVINEMNTQIATASEQQSVVAEEINQRIQRVDQGSQEAVQQSQLSIKATEQLGELANRLQKVVQQFKLADDEGFDFEVARAAHLAWKARLRSFLDGSSSLSRDQVVSHRHCVLGQWYYGEGMERFGELPEMRELEEPHEQLHRVIHEVLERKEQGDDAGAEEAFARIDELSARIVAILDRLEARVSPSVPRAEPA</sequence>
<dbReference type="InterPro" id="IPR003660">
    <property type="entry name" value="HAMP_dom"/>
</dbReference>
<accession>A0A831RNF4</accession>
<dbReference type="Pfam" id="PF13682">
    <property type="entry name" value="CZB"/>
    <property type="match status" value="1"/>
</dbReference>
<dbReference type="PROSITE" id="PS50885">
    <property type="entry name" value="HAMP"/>
    <property type="match status" value="1"/>
</dbReference>
<dbReference type="PANTHER" id="PTHR32089:SF119">
    <property type="entry name" value="METHYL-ACCEPTING CHEMOTAXIS PROTEIN CTPL"/>
    <property type="match status" value="1"/>
</dbReference>
<feature type="domain" description="HAMP" evidence="10">
    <location>
        <begin position="353"/>
        <end position="407"/>
    </location>
</feature>
<dbReference type="Pfam" id="PF00672">
    <property type="entry name" value="HAMP"/>
    <property type="match status" value="1"/>
</dbReference>
<evidence type="ECO:0000256" key="3">
    <source>
        <dbReference type="ARBA" id="ARBA00022989"/>
    </source>
</evidence>
<comment type="caution">
    <text evidence="11">The sequence shown here is derived from an EMBL/GenBank/DDBJ whole genome shotgun (WGS) entry which is preliminary data.</text>
</comment>
<gene>
    <name evidence="11" type="ORF">ENI96_06490</name>
</gene>
<dbReference type="InterPro" id="IPR004089">
    <property type="entry name" value="MCPsignal_dom"/>
</dbReference>
<evidence type="ECO:0000256" key="1">
    <source>
        <dbReference type="ARBA" id="ARBA00004141"/>
    </source>
</evidence>
<dbReference type="Gene3D" id="1.20.120.30">
    <property type="entry name" value="Aspartate receptor, ligand-binding domain"/>
    <property type="match status" value="1"/>
</dbReference>
<proteinExistence type="inferred from homology"/>
<keyword evidence="3 8" id="KW-1133">Transmembrane helix</keyword>
<keyword evidence="5 7" id="KW-0807">Transducer</keyword>
<reference evidence="11" key="1">
    <citation type="journal article" date="2020" name="mSystems">
        <title>Genome- and Community-Level Interaction Insights into Carbon Utilization and Element Cycling Functions of Hydrothermarchaeota in Hydrothermal Sediment.</title>
        <authorList>
            <person name="Zhou Z."/>
            <person name="Liu Y."/>
            <person name="Xu W."/>
            <person name="Pan J."/>
            <person name="Luo Z.H."/>
            <person name="Li M."/>
        </authorList>
    </citation>
    <scope>NUCLEOTIDE SEQUENCE [LARGE SCALE GENOMIC DNA]</scope>
    <source>
        <strain evidence="11">HyVt-443</strain>
    </source>
</reference>
<dbReference type="EMBL" id="DRKP01000072">
    <property type="protein sequence ID" value="HEB96059.1"/>
    <property type="molecule type" value="Genomic_DNA"/>
</dbReference>
<evidence type="ECO:0000259" key="9">
    <source>
        <dbReference type="PROSITE" id="PS50111"/>
    </source>
</evidence>
<evidence type="ECO:0000256" key="7">
    <source>
        <dbReference type="PROSITE-ProRule" id="PRU00284"/>
    </source>
</evidence>